<dbReference type="Proteomes" id="UP000601435">
    <property type="component" value="Unassembled WGS sequence"/>
</dbReference>
<proteinExistence type="predicted"/>
<dbReference type="AlphaFoldDB" id="A0A812MKL3"/>
<protein>
    <submittedName>
        <fullName evidence="1">Uncharacterized protein</fullName>
    </submittedName>
</protein>
<evidence type="ECO:0000313" key="2">
    <source>
        <dbReference type="Proteomes" id="UP000601435"/>
    </source>
</evidence>
<sequence length="382" mass="42368">SMPEGGQIIDLSRLIASLEELQLRIDDSPRSSDEPVLAAEALPFELMPENPDVELSSSLLPWKCIRWSCLAQMGVWLVTIGVLLFDPKYYDSPIAPRELYDRMVLQPVQTDWPHDFFRPSALACSADGRHLMIGDQFAIFESEVELLGEHQMESALERKEEEASRNKTRQILGLRTVSLETAVPTAEIDFSFKSIGFLPGKNKLLLLNQGGTQVTEYSLNGHTYVKTWRLSPTLPHKRLEIIQPVEGPEAEQCARDGSGFMNAGWIVYAATDSGQVVTLCPTHRHELHPLHMLISLRRRRPSQDVVEVVDSHTGTTKASAQTVIGVHHDYRTGHIWLLNTNSEGFAEVVVFDAELAKAGKGSGECDAESTVSGLGLIGFREG</sequence>
<accession>A0A812MKL3</accession>
<feature type="non-terminal residue" evidence="1">
    <location>
        <position position="382"/>
    </location>
</feature>
<dbReference type="EMBL" id="CAJNJA010011447">
    <property type="protein sequence ID" value="CAE7272714.1"/>
    <property type="molecule type" value="Genomic_DNA"/>
</dbReference>
<organism evidence="1 2">
    <name type="scientific">Symbiodinium necroappetens</name>
    <dbReference type="NCBI Taxonomy" id="1628268"/>
    <lineage>
        <taxon>Eukaryota</taxon>
        <taxon>Sar</taxon>
        <taxon>Alveolata</taxon>
        <taxon>Dinophyceae</taxon>
        <taxon>Suessiales</taxon>
        <taxon>Symbiodiniaceae</taxon>
        <taxon>Symbiodinium</taxon>
    </lineage>
</organism>
<dbReference type="OrthoDB" id="431683at2759"/>
<reference evidence="1" key="1">
    <citation type="submission" date="2021-02" db="EMBL/GenBank/DDBJ databases">
        <authorList>
            <person name="Dougan E. K."/>
            <person name="Rhodes N."/>
            <person name="Thang M."/>
            <person name="Chan C."/>
        </authorList>
    </citation>
    <scope>NUCLEOTIDE SEQUENCE</scope>
</reference>
<evidence type="ECO:0000313" key="1">
    <source>
        <dbReference type="EMBL" id="CAE7272714.1"/>
    </source>
</evidence>
<comment type="caution">
    <text evidence="1">The sequence shown here is derived from an EMBL/GenBank/DDBJ whole genome shotgun (WGS) entry which is preliminary data.</text>
</comment>
<gene>
    <name evidence="1" type="ORF">SNEC2469_LOCUS6565</name>
</gene>
<keyword evidence="2" id="KW-1185">Reference proteome</keyword>
<name>A0A812MKL3_9DINO</name>